<feature type="transmembrane region" description="Helical" evidence="2">
    <location>
        <begin position="646"/>
        <end position="667"/>
    </location>
</feature>
<evidence type="ECO:0000313" key="3">
    <source>
        <dbReference type="EMBL" id="GEL16904.1"/>
    </source>
</evidence>
<keyword evidence="2" id="KW-0812">Transmembrane</keyword>
<dbReference type="OrthoDB" id="3784811at2"/>
<feature type="transmembrane region" description="Helical" evidence="2">
    <location>
        <begin position="587"/>
        <end position="604"/>
    </location>
</feature>
<evidence type="ECO:0000256" key="1">
    <source>
        <dbReference type="SAM" id="MobiDB-lite"/>
    </source>
</evidence>
<dbReference type="Proteomes" id="UP000321328">
    <property type="component" value="Unassembled WGS sequence"/>
</dbReference>
<feature type="transmembrane region" description="Helical" evidence="2">
    <location>
        <begin position="389"/>
        <end position="412"/>
    </location>
</feature>
<keyword evidence="2" id="KW-0472">Membrane</keyword>
<dbReference type="RefSeq" id="WP_028930149.1">
    <property type="nucleotide sequence ID" value="NZ_AUII01000008.1"/>
</dbReference>
<feature type="transmembrane region" description="Helical" evidence="2">
    <location>
        <begin position="316"/>
        <end position="333"/>
    </location>
</feature>
<dbReference type="InterPro" id="IPR018701">
    <property type="entry name" value="DUF2206_membrane"/>
</dbReference>
<feature type="transmembrane region" description="Helical" evidence="2">
    <location>
        <begin position="424"/>
        <end position="442"/>
    </location>
</feature>
<feature type="transmembrane region" description="Helical" evidence="2">
    <location>
        <begin position="288"/>
        <end position="309"/>
    </location>
</feature>
<feature type="transmembrane region" description="Helical" evidence="2">
    <location>
        <begin position="185"/>
        <end position="205"/>
    </location>
</feature>
<name>A0A511D034_9PSEU</name>
<dbReference type="EMBL" id="BJVI01000004">
    <property type="protein sequence ID" value="GEL16904.1"/>
    <property type="molecule type" value="Genomic_DNA"/>
</dbReference>
<feature type="transmembrane region" description="Helical" evidence="2">
    <location>
        <begin position="49"/>
        <end position="69"/>
    </location>
</feature>
<feature type="transmembrane region" description="Helical" evidence="2">
    <location>
        <begin position="557"/>
        <end position="575"/>
    </location>
</feature>
<feature type="transmembrane region" description="Helical" evidence="2">
    <location>
        <begin position="26"/>
        <end position="43"/>
    </location>
</feature>
<proteinExistence type="predicted"/>
<feature type="region of interest" description="Disordered" evidence="1">
    <location>
        <begin position="1"/>
        <end position="22"/>
    </location>
</feature>
<organism evidence="3 4">
    <name type="scientific">Pseudonocardia asaccharolytica DSM 44247 = NBRC 16224</name>
    <dbReference type="NCBI Taxonomy" id="1123024"/>
    <lineage>
        <taxon>Bacteria</taxon>
        <taxon>Bacillati</taxon>
        <taxon>Actinomycetota</taxon>
        <taxon>Actinomycetes</taxon>
        <taxon>Pseudonocardiales</taxon>
        <taxon>Pseudonocardiaceae</taxon>
        <taxon>Pseudonocardia</taxon>
    </lineage>
</organism>
<sequence length="791" mass="85675">MTALLSRTAGGPEVEPPEPSPADRRAGVVLAALAVVASVVVALDAQIPVLRALAGLYLMIALPTYLLLVTKDWSRASTPEAIVYCLAIVLLGVIVVGLAINEALPLLGLARPLDRIPVLLATDVTLVGLGWWRRKRWGEERRLRLRALSLVRGSAALDRRMVIAGLVLVLGVVAGAIRLNNGASGTVTLGALCLAGLLVLALIGWRRRLRPTTVVVTVYLLSVALLLMTSLRGWQISGHDSQLEYYLFQLTHANGVWRLESFQAAYNACLSITILPTMFAEVTGIPGIYVFKVLLQLAFAVCPVIVYLIARRFGSVLVGVLSAVYFVSFPTFFTDMPFLARQEVAFLFLGAILLVATNRRWAVQRRQLWVTFFSVGLVLSHYSTTYVFIGLLVVALLTRGFGAAAARLVATFRRTSTVRERRPSAVLGLANIVVLVALAAVWTGPITHSGGQVGETGSRLTAALFGTADGAQSSDVAYSLFAADQPSGEQRLRDYTTQTIEETAPRRAGEYYPLSTIDRYPAGYVETPELLPLTAVGQALDDAGVDVRFLNSAMRQGAAKLLQVFVFVGFVFVLLRRARGLRVSREFLHLAIAASVVVVSQVMLPSLSVDYGVLRAFQQSLFVLAPFLAVGSVHIFGWLGRRWSVVAATTVAGVFFFSLTGIIPQVLGGYPAQLHLNNAGQYYDLYYSHPEEQAAANWLEAQTLAVGDGTIQTVIANRFLYGPAPTIDAIRAIYPTVVQRDAYVLLGTAAVVKGQGTVFHGGDLLSYTYPTAFLDRTKNLVYSSGRAVIYR</sequence>
<protein>
    <submittedName>
        <fullName evidence="3">Uncharacterized protein</fullName>
    </submittedName>
</protein>
<gene>
    <name evidence="3" type="ORF">PA7_07410</name>
</gene>
<reference evidence="3 4" key="1">
    <citation type="submission" date="2019-07" db="EMBL/GenBank/DDBJ databases">
        <title>Whole genome shotgun sequence of Pseudonocardia asaccharolytica NBRC 16224.</title>
        <authorList>
            <person name="Hosoyama A."/>
            <person name="Uohara A."/>
            <person name="Ohji S."/>
            <person name="Ichikawa N."/>
        </authorList>
    </citation>
    <scope>NUCLEOTIDE SEQUENCE [LARGE SCALE GENOMIC DNA]</scope>
    <source>
        <strain evidence="3 4">NBRC 16224</strain>
    </source>
</reference>
<dbReference type="STRING" id="1123024.GCA_000423625_02319"/>
<feature type="transmembrane region" description="Helical" evidence="2">
    <location>
        <begin position="616"/>
        <end position="639"/>
    </location>
</feature>
<evidence type="ECO:0000313" key="4">
    <source>
        <dbReference type="Proteomes" id="UP000321328"/>
    </source>
</evidence>
<feature type="transmembrane region" description="Helical" evidence="2">
    <location>
        <begin position="212"/>
        <end position="231"/>
    </location>
</feature>
<keyword evidence="2" id="KW-1133">Transmembrane helix</keyword>
<feature type="transmembrane region" description="Helical" evidence="2">
    <location>
        <begin position="115"/>
        <end position="132"/>
    </location>
</feature>
<keyword evidence="4" id="KW-1185">Reference proteome</keyword>
<comment type="caution">
    <text evidence="3">The sequence shown here is derived from an EMBL/GenBank/DDBJ whole genome shotgun (WGS) entry which is preliminary data.</text>
</comment>
<dbReference type="Pfam" id="PF09971">
    <property type="entry name" value="DUF2206"/>
    <property type="match status" value="1"/>
</dbReference>
<feature type="transmembrane region" description="Helical" evidence="2">
    <location>
        <begin position="368"/>
        <end position="383"/>
    </location>
</feature>
<evidence type="ECO:0000256" key="2">
    <source>
        <dbReference type="SAM" id="Phobius"/>
    </source>
</evidence>
<feature type="transmembrane region" description="Helical" evidence="2">
    <location>
        <begin position="339"/>
        <end position="356"/>
    </location>
</feature>
<dbReference type="AlphaFoldDB" id="A0A511D034"/>
<feature type="transmembrane region" description="Helical" evidence="2">
    <location>
        <begin position="81"/>
        <end position="100"/>
    </location>
</feature>
<feature type="transmembrane region" description="Helical" evidence="2">
    <location>
        <begin position="161"/>
        <end position="179"/>
    </location>
</feature>
<accession>A0A511D034</accession>